<evidence type="ECO:0000313" key="2">
    <source>
        <dbReference type="EMBL" id="PRQ75778.1"/>
    </source>
</evidence>
<name>A0A2T0ACP1_RHOTO</name>
<accession>A0A2T0ACP1</accession>
<evidence type="ECO:0000313" key="3">
    <source>
        <dbReference type="Proteomes" id="UP000239560"/>
    </source>
</evidence>
<proteinExistence type="predicted"/>
<comment type="caution">
    <text evidence="2">The sequence shown here is derived from an EMBL/GenBank/DDBJ whole genome shotgun (WGS) entry which is preliminary data.</text>
</comment>
<sequence length="173" mass="19676">MTEQLPRHGLHPRGLTWLAPAHPGSTMLTAIPLVRRLARPPSRSLARCVHRAFLGSRERIETETRTDLTLRKTRSSRPSTVIDAGGWSPFELSRSSRRTRLPTNSVRRFPSELLSTRWRGLDFCREGTLEGRMYGKCRWGPRTSRGSGKARSRGGGLPFSRNIPYRLSGRRTR</sequence>
<protein>
    <submittedName>
        <fullName evidence="2">Uncharacterized protein</fullName>
    </submittedName>
</protein>
<evidence type="ECO:0000256" key="1">
    <source>
        <dbReference type="SAM" id="MobiDB-lite"/>
    </source>
</evidence>
<organism evidence="2 3">
    <name type="scientific">Rhodotorula toruloides</name>
    <name type="common">Yeast</name>
    <name type="synonym">Rhodosporidium toruloides</name>
    <dbReference type="NCBI Taxonomy" id="5286"/>
    <lineage>
        <taxon>Eukaryota</taxon>
        <taxon>Fungi</taxon>
        <taxon>Dikarya</taxon>
        <taxon>Basidiomycota</taxon>
        <taxon>Pucciniomycotina</taxon>
        <taxon>Microbotryomycetes</taxon>
        <taxon>Sporidiobolales</taxon>
        <taxon>Sporidiobolaceae</taxon>
        <taxon>Rhodotorula</taxon>
    </lineage>
</organism>
<reference evidence="2 3" key="1">
    <citation type="journal article" date="2018" name="Elife">
        <title>Functional genomics of lipid metabolism in the oleaginous yeast Rhodosporidium toruloides.</title>
        <authorList>
            <person name="Coradetti S.T."/>
            <person name="Pinel D."/>
            <person name="Geiselman G."/>
            <person name="Ito M."/>
            <person name="Mondo S."/>
            <person name="Reilly M.C."/>
            <person name="Cheng Y.F."/>
            <person name="Bauer S."/>
            <person name="Grigoriev I."/>
            <person name="Gladden J.M."/>
            <person name="Simmons B.A."/>
            <person name="Brem R."/>
            <person name="Arkin A.P."/>
            <person name="Skerker J.M."/>
        </authorList>
    </citation>
    <scope>NUCLEOTIDE SEQUENCE [LARGE SCALE GENOMIC DNA]</scope>
    <source>
        <strain evidence="2 3">NBRC 0880</strain>
    </source>
</reference>
<gene>
    <name evidence="2" type="ORF">AAT19DRAFT_12800</name>
</gene>
<dbReference type="EMBL" id="LCTV02000003">
    <property type="protein sequence ID" value="PRQ75778.1"/>
    <property type="molecule type" value="Genomic_DNA"/>
</dbReference>
<dbReference type="Proteomes" id="UP000239560">
    <property type="component" value="Unassembled WGS sequence"/>
</dbReference>
<dbReference type="AlphaFoldDB" id="A0A2T0ACP1"/>
<feature type="region of interest" description="Disordered" evidence="1">
    <location>
        <begin position="140"/>
        <end position="173"/>
    </location>
</feature>